<dbReference type="GO" id="GO:0008195">
    <property type="term" value="F:phosphatidate phosphatase activity"/>
    <property type="evidence" value="ECO:0007669"/>
    <property type="project" value="InterPro"/>
</dbReference>
<name>A0A6A4HAL1_9AGAR</name>
<dbReference type="EMBL" id="ML769542">
    <property type="protein sequence ID" value="KAE9394826.1"/>
    <property type="molecule type" value="Genomic_DNA"/>
</dbReference>
<dbReference type="InterPro" id="IPR052935">
    <property type="entry name" value="Mg2+_PAP"/>
</dbReference>
<evidence type="ECO:0000313" key="4">
    <source>
        <dbReference type="Proteomes" id="UP000799118"/>
    </source>
</evidence>
<dbReference type="Pfam" id="PF09949">
    <property type="entry name" value="APP1_cat"/>
    <property type="match status" value="1"/>
</dbReference>
<dbReference type="GO" id="GO:0030479">
    <property type="term" value="C:actin cortical patch"/>
    <property type="evidence" value="ECO:0007669"/>
    <property type="project" value="TreeGrafter"/>
</dbReference>
<dbReference type="PANTHER" id="PTHR28208:SF3">
    <property type="entry name" value="PHOSPHATIDATE PHOSPHATASE APP1"/>
    <property type="match status" value="1"/>
</dbReference>
<dbReference type="AlphaFoldDB" id="A0A6A4HAL1"/>
<dbReference type="OrthoDB" id="2117591at2759"/>
<feature type="domain" description="Phosphatidate phosphatase APP1 catalytic" evidence="2">
    <location>
        <begin position="349"/>
        <end position="500"/>
    </location>
</feature>
<evidence type="ECO:0000259" key="2">
    <source>
        <dbReference type="Pfam" id="PF09949"/>
    </source>
</evidence>
<reference evidence="3" key="1">
    <citation type="journal article" date="2019" name="Environ. Microbiol.">
        <title>Fungal ecological strategies reflected in gene transcription - a case study of two litter decomposers.</title>
        <authorList>
            <person name="Barbi F."/>
            <person name="Kohler A."/>
            <person name="Barry K."/>
            <person name="Baskaran P."/>
            <person name="Daum C."/>
            <person name="Fauchery L."/>
            <person name="Ihrmark K."/>
            <person name="Kuo A."/>
            <person name="LaButti K."/>
            <person name="Lipzen A."/>
            <person name="Morin E."/>
            <person name="Grigoriev I.V."/>
            <person name="Henrissat B."/>
            <person name="Lindahl B."/>
            <person name="Martin F."/>
        </authorList>
    </citation>
    <scope>NUCLEOTIDE SEQUENCE</scope>
    <source>
        <strain evidence="3">JB14</strain>
    </source>
</reference>
<evidence type="ECO:0000256" key="1">
    <source>
        <dbReference type="SAM" id="MobiDB-lite"/>
    </source>
</evidence>
<feature type="region of interest" description="Disordered" evidence="1">
    <location>
        <begin position="152"/>
        <end position="172"/>
    </location>
</feature>
<dbReference type="InterPro" id="IPR019236">
    <property type="entry name" value="APP1_cat"/>
</dbReference>
<organism evidence="3 4">
    <name type="scientific">Gymnopus androsaceus JB14</name>
    <dbReference type="NCBI Taxonomy" id="1447944"/>
    <lineage>
        <taxon>Eukaryota</taxon>
        <taxon>Fungi</taxon>
        <taxon>Dikarya</taxon>
        <taxon>Basidiomycota</taxon>
        <taxon>Agaricomycotina</taxon>
        <taxon>Agaricomycetes</taxon>
        <taxon>Agaricomycetidae</taxon>
        <taxon>Agaricales</taxon>
        <taxon>Marasmiineae</taxon>
        <taxon>Omphalotaceae</taxon>
        <taxon>Gymnopus</taxon>
    </lineage>
</organism>
<proteinExistence type="predicted"/>
<evidence type="ECO:0000313" key="3">
    <source>
        <dbReference type="EMBL" id="KAE9394826.1"/>
    </source>
</evidence>
<accession>A0A6A4HAL1</accession>
<protein>
    <recommendedName>
        <fullName evidence="2">Phosphatidate phosphatase APP1 catalytic domain-containing protein</fullName>
    </recommendedName>
</protein>
<sequence>MSSWKKSASSRLSSFKGYISQQDFKNSLPESITRQIGAGRERAGNFKEWAEQKINKGQTSGTEKISLFPGWAARRYPKVSRRTGQQEPFAVEVYVSGFVSAHRSAESRAQRAFMRLAKGFAALPKLEGDPFSEALTEPQQLSHSTEDLLKSVKLPPRPNDITEDYEMESPYSRARRPHVLVQSTPIRPESSFVTAKNVAADDIRKLHTNLESRLQPFWSSVVPNRTLRLRLYTSSRPDDDPSVDNGPVSVREVVTGPDGSFQALFTVEWKDLSNHPEALHIAFGDPSEEHELFVAAELLPLPSPISSAGSSTTDFSAYRDYTRRTTENHRSQPIAPLTTLPVSITHSPVRVVSDIDDTVKYSNVTGGARAVFRNVFVSELKDLVIPGMGEWYSNMWKKGVRFHYVSNGPFELLPLIGEFFQVSKLPPGSVKLRSYAGKSLFSGLLSAPSARKRAGVLELLNAFPDSKFLLVGDSGEQDLELYTDLAKERSSQVLAIFIRDTGSGETLDDPTGDRFDKISLRSAPSSLDTPGEFPRLTPLNTAYSARSRRTPLSAGPKSADYFSSKPITAEPEPLIDFDSPTPTTAPLAPPIRPWSTHSNAPSFKSKRSSYSMSSTVARMTDAERKKYELQMRLYKARALIPFQITLRVFRSPLECVETWGLLDSHFEKK</sequence>
<gene>
    <name evidence="3" type="ORF">BT96DRAFT_1022297</name>
</gene>
<keyword evidence="4" id="KW-1185">Reference proteome</keyword>
<dbReference type="Proteomes" id="UP000799118">
    <property type="component" value="Unassembled WGS sequence"/>
</dbReference>
<feature type="region of interest" description="Disordered" evidence="1">
    <location>
        <begin position="588"/>
        <end position="607"/>
    </location>
</feature>
<dbReference type="PANTHER" id="PTHR28208">
    <property type="entry name" value="PHOSPHATIDATE PHOSPHATASE APP1"/>
    <property type="match status" value="1"/>
</dbReference>